<gene>
    <name evidence="2" type="ORF">B5807_02771</name>
</gene>
<dbReference type="Gene3D" id="1.25.40.20">
    <property type="entry name" value="Ankyrin repeat-containing domain"/>
    <property type="match status" value="1"/>
</dbReference>
<feature type="compositionally biased region" description="Basic and acidic residues" evidence="1">
    <location>
        <begin position="224"/>
        <end position="234"/>
    </location>
</feature>
<feature type="region of interest" description="Disordered" evidence="1">
    <location>
        <begin position="100"/>
        <end position="135"/>
    </location>
</feature>
<accession>A0A1Y2MAV4</accession>
<dbReference type="InParanoid" id="A0A1Y2MAV4"/>
<reference evidence="2 3" key="1">
    <citation type="journal article" date="2017" name="Genome Announc.">
        <title>Genome sequence of the saprophytic ascomycete Epicoccum nigrum ICMP 19927 strain isolated from New Zealand.</title>
        <authorList>
            <person name="Fokin M."/>
            <person name="Fleetwood D."/>
            <person name="Weir B.S."/>
            <person name="Villas-Boas S.G."/>
        </authorList>
    </citation>
    <scope>NUCLEOTIDE SEQUENCE [LARGE SCALE GENOMIC DNA]</scope>
    <source>
        <strain evidence="2 3">ICMP 19927</strain>
    </source>
</reference>
<feature type="region of interest" description="Disordered" evidence="1">
    <location>
        <begin position="215"/>
        <end position="234"/>
    </location>
</feature>
<evidence type="ECO:0000313" key="3">
    <source>
        <dbReference type="Proteomes" id="UP000193240"/>
    </source>
</evidence>
<sequence length="248" mass="29014">MWRVVKNHARVKWCLENGASVYPRDFHPHKEGGITADQYYCEPILEVAVCRASVATFELLRSHGAQLGWRTLHRAVEFACRVTPPYYGRMTPTDTQVNFEPWSPSPWSPSPWREKHEKLHESQYKEQDEKQDEKPYVRDHKERMAMLRHLIDVVRLDVNADDTPPGAPHIEMRWGPPTEYILYSTDVTKDSRDVTWLLLDRGADPTPVYRAIERCGDDPDDESPERQVLEDVESWKKARKPKKECCMQ</sequence>
<protein>
    <submittedName>
        <fullName evidence="2">Uncharacterized protein</fullName>
    </submittedName>
</protein>
<evidence type="ECO:0000256" key="1">
    <source>
        <dbReference type="SAM" id="MobiDB-lite"/>
    </source>
</evidence>
<name>A0A1Y2MAV4_EPING</name>
<proteinExistence type="predicted"/>
<dbReference type="EMBL" id="KZ107839">
    <property type="protein sequence ID" value="OSS53142.1"/>
    <property type="molecule type" value="Genomic_DNA"/>
</dbReference>
<dbReference type="InterPro" id="IPR036770">
    <property type="entry name" value="Ankyrin_rpt-contain_sf"/>
</dbReference>
<evidence type="ECO:0000313" key="2">
    <source>
        <dbReference type="EMBL" id="OSS53142.1"/>
    </source>
</evidence>
<organism evidence="2 3">
    <name type="scientific">Epicoccum nigrum</name>
    <name type="common">Soil fungus</name>
    <name type="synonym">Epicoccum purpurascens</name>
    <dbReference type="NCBI Taxonomy" id="105696"/>
    <lineage>
        <taxon>Eukaryota</taxon>
        <taxon>Fungi</taxon>
        <taxon>Dikarya</taxon>
        <taxon>Ascomycota</taxon>
        <taxon>Pezizomycotina</taxon>
        <taxon>Dothideomycetes</taxon>
        <taxon>Pleosporomycetidae</taxon>
        <taxon>Pleosporales</taxon>
        <taxon>Pleosporineae</taxon>
        <taxon>Didymellaceae</taxon>
        <taxon>Epicoccum</taxon>
    </lineage>
</organism>
<dbReference type="STRING" id="105696.A0A1Y2MAV4"/>
<feature type="compositionally biased region" description="Basic and acidic residues" evidence="1">
    <location>
        <begin position="112"/>
        <end position="135"/>
    </location>
</feature>
<dbReference type="Proteomes" id="UP000193240">
    <property type="component" value="Unassembled WGS sequence"/>
</dbReference>
<keyword evidence="3" id="KW-1185">Reference proteome</keyword>
<dbReference type="AlphaFoldDB" id="A0A1Y2MAV4"/>